<reference evidence="3 4" key="3">
    <citation type="journal article" date="2017" name="G3 (Bethesda)">
        <title>Comparative analysis highlights variable genome content of wheat rusts and divergence of the mating loci.</title>
        <authorList>
            <person name="Cuomo C.A."/>
            <person name="Bakkeren G."/>
            <person name="Khalil H.B."/>
            <person name="Panwar V."/>
            <person name="Joly D."/>
            <person name="Linning R."/>
            <person name="Sakthikumar S."/>
            <person name="Song X."/>
            <person name="Adiconis X."/>
            <person name="Fan L."/>
            <person name="Goldberg J.M."/>
            <person name="Levin J.Z."/>
            <person name="Young S."/>
            <person name="Zeng Q."/>
            <person name="Anikster Y."/>
            <person name="Bruce M."/>
            <person name="Wang M."/>
            <person name="Yin C."/>
            <person name="McCallum B."/>
            <person name="Szabo L.J."/>
            <person name="Hulbert S."/>
            <person name="Chen X."/>
            <person name="Fellers J.P."/>
        </authorList>
    </citation>
    <scope>NUCLEOTIDE SEQUENCE</scope>
    <source>
        <strain evidence="4">Isolate 1-1 / race 1 (BBBD)</strain>
        <strain evidence="3">isolate 1-1 / race 1 (BBBD)</strain>
    </source>
</reference>
<gene>
    <name evidence="2" type="ORF">PTTG_27902</name>
</gene>
<accession>A0A180GG34</accession>
<name>A0A180GG34_PUCT1</name>
<feature type="region of interest" description="Disordered" evidence="1">
    <location>
        <begin position="1"/>
        <end position="35"/>
    </location>
</feature>
<evidence type="ECO:0000313" key="3">
    <source>
        <dbReference type="EnsemblFungi" id="PTTG_27902-t43_1-p1"/>
    </source>
</evidence>
<dbReference type="Proteomes" id="UP000005240">
    <property type="component" value="Unassembled WGS sequence"/>
</dbReference>
<reference evidence="2" key="2">
    <citation type="submission" date="2016-05" db="EMBL/GenBank/DDBJ databases">
        <title>Comparative analysis highlights variable genome content of wheat rusts and divergence of the mating loci.</title>
        <authorList>
            <person name="Cuomo C.A."/>
            <person name="Bakkeren G."/>
            <person name="Szabo L."/>
            <person name="Khalil H."/>
            <person name="Joly D."/>
            <person name="Goldberg J."/>
            <person name="Young S."/>
            <person name="Zeng Q."/>
            <person name="Fellers J."/>
        </authorList>
    </citation>
    <scope>NUCLEOTIDE SEQUENCE [LARGE SCALE GENOMIC DNA]</scope>
    <source>
        <strain evidence="2">1-1 BBBD Race 1</strain>
    </source>
</reference>
<dbReference type="VEuPathDB" id="FungiDB:PTTG_27902"/>
<evidence type="ECO:0000313" key="4">
    <source>
        <dbReference type="Proteomes" id="UP000005240"/>
    </source>
</evidence>
<dbReference type="EnsemblFungi" id="PTTG_27902-t43_1">
    <property type="protein sequence ID" value="PTTG_27902-t43_1-p1"/>
    <property type="gene ID" value="PTTG_27902"/>
</dbReference>
<protein>
    <submittedName>
        <fullName evidence="2 3">Uncharacterized protein</fullName>
    </submittedName>
</protein>
<reference evidence="3" key="4">
    <citation type="submission" date="2025-05" db="UniProtKB">
        <authorList>
            <consortium name="EnsemblFungi"/>
        </authorList>
    </citation>
    <scope>IDENTIFICATION</scope>
    <source>
        <strain evidence="3">isolate 1-1 / race 1 (BBBD)</strain>
    </source>
</reference>
<evidence type="ECO:0000256" key="1">
    <source>
        <dbReference type="SAM" id="MobiDB-lite"/>
    </source>
</evidence>
<sequence>MQTTPGGAGADGRASHSSSGSSGSSEPADEPHPLRDIERFLLDQLPPFLALATTALNRILLNLFYSLKLCHSDLILLINKARTIR</sequence>
<feature type="compositionally biased region" description="Low complexity" evidence="1">
    <location>
        <begin position="11"/>
        <end position="25"/>
    </location>
</feature>
<organism evidence="2">
    <name type="scientific">Puccinia triticina (isolate 1-1 / race 1 (BBBD))</name>
    <name type="common">Brown leaf rust fungus</name>
    <dbReference type="NCBI Taxonomy" id="630390"/>
    <lineage>
        <taxon>Eukaryota</taxon>
        <taxon>Fungi</taxon>
        <taxon>Dikarya</taxon>
        <taxon>Basidiomycota</taxon>
        <taxon>Pucciniomycotina</taxon>
        <taxon>Pucciniomycetes</taxon>
        <taxon>Pucciniales</taxon>
        <taxon>Pucciniaceae</taxon>
        <taxon>Puccinia</taxon>
    </lineage>
</organism>
<dbReference type="EMBL" id="ADAS02000077">
    <property type="protein sequence ID" value="OAV91635.1"/>
    <property type="molecule type" value="Genomic_DNA"/>
</dbReference>
<feature type="compositionally biased region" description="Gly residues" evidence="1">
    <location>
        <begin position="1"/>
        <end position="10"/>
    </location>
</feature>
<keyword evidence="4" id="KW-1185">Reference proteome</keyword>
<proteinExistence type="predicted"/>
<dbReference type="STRING" id="630390.A0A180GG34"/>
<dbReference type="AlphaFoldDB" id="A0A180GG34"/>
<evidence type="ECO:0000313" key="2">
    <source>
        <dbReference type="EMBL" id="OAV91635.1"/>
    </source>
</evidence>
<reference evidence="2" key="1">
    <citation type="submission" date="2009-11" db="EMBL/GenBank/DDBJ databases">
        <authorList>
            <consortium name="The Broad Institute Genome Sequencing Platform"/>
            <person name="Ward D."/>
            <person name="Feldgarden M."/>
            <person name="Earl A."/>
            <person name="Young S.K."/>
            <person name="Zeng Q."/>
            <person name="Koehrsen M."/>
            <person name="Alvarado L."/>
            <person name="Berlin A."/>
            <person name="Bochicchio J."/>
            <person name="Borenstein D."/>
            <person name="Chapman S.B."/>
            <person name="Chen Z."/>
            <person name="Engels R."/>
            <person name="Freedman E."/>
            <person name="Gellesch M."/>
            <person name="Goldberg J."/>
            <person name="Griggs A."/>
            <person name="Gujja S."/>
            <person name="Heilman E."/>
            <person name="Heiman D."/>
            <person name="Hepburn T."/>
            <person name="Howarth C."/>
            <person name="Jen D."/>
            <person name="Larson L."/>
            <person name="Lewis B."/>
            <person name="Mehta T."/>
            <person name="Park D."/>
            <person name="Pearson M."/>
            <person name="Roberts A."/>
            <person name="Saif S."/>
            <person name="Shea T."/>
            <person name="Shenoy N."/>
            <person name="Sisk P."/>
            <person name="Stolte C."/>
            <person name="Sykes S."/>
            <person name="Thomson T."/>
            <person name="Walk T."/>
            <person name="White J."/>
            <person name="Yandava C."/>
            <person name="Izard J."/>
            <person name="Baranova O.V."/>
            <person name="Blanton J.M."/>
            <person name="Tanner A.C."/>
            <person name="Dewhirst F.E."/>
            <person name="Haas B."/>
            <person name="Nusbaum C."/>
            <person name="Birren B."/>
        </authorList>
    </citation>
    <scope>NUCLEOTIDE SEQUENCE [LARGE SCALE GENOMIC DNA]</scope>
    <source>
        <strain evidence="2">1-1 BBBD Race 1</strain>
    </source>
</reference>